<sequence length="112" mass="13234">MSLDFQKLKELSRLHNYGKQDEFEIYLEEHKEDLIGEPTLCVLAERATLDMNQEWLKDHPKFCELANWMIDQFFDPEIGKFRGLENIGFRMTIRLGTLKNMLDAIKAEVPFP</sequence>
<accession>A0A6M3LUE3</accession>
<reference evidence="1" key="1">
    <citation type="submission" date="2020-03" db="EMBL/GenBank/DDBJ databases">
        <title>The deep terrestrial virosphere.</title>
        <authorList>
            <person name="Holmfeldt K."/>
            <person name="Nilsson E."/>
            <person name="Simone D."/>
            <person name="Lopez-Fernandez M."/>
            <person name="Wu X."/>
            <person name="de Brujin I."/>
            <person name="Lundin D."/>
            <person name="Andersson A."/>
            <person name="Bertilsson S."/>
            <person name="Dopson M."/>
        </authorList>
    </citation>
    <scope>NUCLEOTIDE SEQUENCE</scope>
    <source>
        <strain evidence="1">MM171A01309</strain>
        <strain evidence="2">MM171B00234</strain>
    </source>
</reference>
<evidence type="ECO:0000313" key="2">
    <source>
        <dbReference type="EMBL" id="QJB04529.1"/>
    </source>
</evidence>
<protein>
    <submittedName>
        <fullName evidence="1">Uncharacterized protein</fullName>
    </submittedName>
</protein>
<dbReference type="EMBL" id="MT143630">
    <property type="protein sequence ID" value="QJA99116.1"/>
    <property type="molecule type" value="Genomic_DNA"/>
</dbReference>
<gene>
    <name evidence="1" type="ORF">MM171A01309_0003</name>
    <name evidence="2" type="ORF">MM171B00234_0030</name>
</gene>
<evidence type="ECO:0000313" key="1">
    <source>
        <dbReference type="EMBL" id="QJA99116.1"/>
    </source>
</evidence>
<proteinExistence type="predicted"/>
<name>A0A6M3LUE3_9ZZZZ</name>
<organism evidence="1">
    <name type="scientific">viral metagenome</name>
    <dbReference type="NCBI Taxonomy" id="1070528"/>
    <lineage>
        <taxon>unclassified sequences</taxon>
        <taxon>metagenomes</taxon>
        <taxon>organismal metagenomes</taxon>
    </lineage>
</organism>
<dbReference type="EMBL" id="MT143884">
    <property type="protein sequence ID" value="QJB04529.1"/>
    <property type="molecule type" value="Genomic_DNA"/>
</dbReference>
<dbReference type="AlphaFoldDB" id="A0A6M3LUE3"/>